<proteinExistence type="predicted"/>
<dbReference type="OrthoDB" id="6159213at2759"/>
<dbReference type="InterPro" id="IPR039353">
    <property type="entry name" value="TF_Adf1"/>
</dbReference>
<dbReference type="SMART" id="SM00595">
    <property type="entry name" value="MADF"/>
    <property type="match status" value="1"/>
</dbReference>
<dbReference type="EMBL" id="LNIX01000002">
    <property type="protein sequence ID" value="OXA59096.1"/>
    <property type="molecule type" value="Genomic_DNA"/>
</dbReference>
<dbReference type="Proteomes" id="UP000198287">
    <property type="component" value="Unassembled WGS sequence"/>
</dbReference>
<dbReference type="Pfam" id="PF10545">
    <property type="entry name" value="MADF_DNA_bdg"/>
    <property type="match status" value="1"/>
</dbReference>
<dbReference type="PROSITE" id="PS51029">
    <property type="entry name" value="MADF"/>
    <property type="match status" value="1"/>
</dbReference>
<accession>A0A226ER75</accession>
<organism evidence="2 3">
    <name type="scientific">Folsomia candida</name>
    <name type="common">Springtail</name>
    <dbReference type="NCBI Taxonomy" id="158441"/>
    <lineage>
        <taxon>Eukaryota</taxon>
        <taxon>Metazoa</taxon>
        <taxon>Ecdysozoa</taxon>
        <taxon>Arthropoda</taxon>
        <taxon>Hexapoda</taxon>
        <taxon>Collembola</taxon>
        <taxon>Entomobryomorpha</taxon>
        <taxon>Isotomoidea</taxon>
        <taxon>Isotomidae</taxon>
        <taxon>Proisotominae</taxon>
        <taxon>Folsomia</taxon>
    </lineage>
</organism>
<sequence>MTTKVISIYSAPKSPLDLEEKLILLVQQRPALYDKKDPAYKNRNTRAVMWEEIGKLLGKTEFDCQQLWTKLRSQFSGFLRKLRNPSGKEDKPRPFFRHEGAMRFIRDIVDPDESTVSNLVTEDDSSFVDMHGPGSEIQIEVIDVDKLPEDFDPLSIEEETATTSVLVPRSQPALPSKKRKLDAFDKEMLDLLKSNDDEHDSFGKMLAPKLRRIADLDRKVFLNLQRKINDAVLDAEIELLA</sequence>
<evidence type="ECO:0000313" key="3">
    <source>
        <dbReference type="Proteomes" id="UP000198287"/>
    </source>
</evidence>
<evidence type="ECO:0000313" key="2">
    <source>
        <dbReference type="EMBL" id="OXA59096.1"/>
    </source>
</evidence>
<dbReference type="AlphaFoldDB" id="A0A226ER75"/>
<name>A0A226ER75_FOLCA</name>
<comment type="caution">
    <text evidence="2">The sequence shown here is derived from an EMBL/GenBank/DDBJ whole genome shotgun (WGS) entry which is preliminary data.</text>
</comment>
<evidence type="ECO:0000259" key="1">
    <source>
        <dbReference type="PROSITE" id="PS51029"/>
    </source>
</evidence>
<dbReference type="PANTHER" id="PTHR12243:SF67">
    <property type="entry name" value="COREPRESSOR OF PANGOLIN, ISOFORM A-RELATED"/>
    <property type="match status" value="1"/>
</dbReference>
<feature type="domain" description="MADF" evidence="1">
    <location>
        <begin position="21"/>
        <end position="110"/>
    </location>
</feature>
<protein>
    <submittedName>
        <fullName evidence="2">Transcription factor Adf-1</fullName>
    </submittedName>
</protein>
<reference evidence="2 3" key="1">
    <citation type="submission" date="2015-12" db="EMBL/GenBank/DDBJ databases">
        <title>The genome of Folsomia candida.</title>
        <authorList>
            <person name="Faddeeva A."/>
            <person name="Derks M.F."/>
            <person name="Anvar Y."/>
            <person name="Smit S."/>
            <person name="Van Straalen N."/>
            <person name="Roelofs D."/>
        </authorList>
    </citation>
    <scope>NUCLEOTIDE SEQUENCE [LARGE SCALE GENOMIC DNA]</scope>
    <source>
        <strain evidence="2 3">VU population</strain>
        <tissue evidence="2">Whole body</tissue>
    </source>
</reference>
<gene>
    <name evidence="2" type="ORF">Fcan01_04189</name>
</gene>
<dbReference type="PANTHER" id="PTHR12243">
    <property type="entry name" value="MADF DOMAIN TRANSCRIPTION FACTOR"/>
    <property type="match status" value="1"/>
</dbReference>
<keyword evidence="3" id="KW-1185">Reference proteome</keyword>
<dbReference type="InterPro" id="IPR006578">
    <property type="entry name" value="MADF-dom"/>
</dbReference>